<organism evidence="2 3">
    <name type="scientific">Candidatus Accumulibacter phosphatis</name>
    <dbReference type="NCBI Taxonomy" id="327160"/>
    <lineage>
        <taxon>Bacteria</taxon>
        <taxon>Pseudomonadati</taxon>
        <taxon>Pseudomonadota</taxon>
        <taxon>Betaproteobacteria</taxon>
        <taxon>Candidatus Accumulibacter</taxon>
    </lineage>
</organism>
<dbReference type="PANTHER" id="PTHR35337:SF1">
    <property type="entry name" value="SLR1478 PROTEIN"/>
    <property type="match status" value="1"/>
</dbReference>
<dbReference type="Pfam" id="PF01944">
    <property type="entry name" value="SpoIIM"/>
    <property type="match status" value="1"/>
</dbReference>
<dbReference type="EMBL" id="JDVG02000337">
    <property type="protein sequence ID" value="KFB72773.1"/>
    <property type="molecule type" value="Genomic_DNA"/>
</dbReference>
<evidence type="ECO:0000313" key="2">
    <source>
        <dbReference type="EMBL" id="KFB72773.1"/>
    </source>
</evidence>
<comment type="caution">
    <text evidence="2">The sequence shown here is derived from an EMBL/GenBank/DDBJ whole genome shotgun (WGS) entry which is preliminary data.</text>
</comment>
<dbReference type="PANTHER" id="PTHR35337">
    <property type="entry name" value="SLR1478 PROTEIN"/>
    <property type="match status" value="1"/>
</dbReference>
<feature type="transmembrane region" description="Helical" evidence="1">
    <location>
        <begin position="274"/>
        <end position="292"/>
    </location>
</feature>
<name>A0A080LVV8_9PROT</name>
<reference evidence="2 3" key="1">
    <citation type="submission" date="2014-02" db="EMBL/GenBank/DDBJ databases">
        <title>Expanding our view of genomic diversity in Candidatus Accumulibacter clades.</title>
        <authorList>
            <person name="Skennerton C.T."/>
            <person name="Barr J.J."/>
            <person name="Slater F.R."/>
            <person name="Bond P.L."/>
            <person name="Tyson G.W."/>
        </authorList>
    </citation>
    <scope>NUCLEOTIDE SEQUENCE [LARGE SCALE GENOMIC DNA]</scope>
    <source>
        <strain evidence="3">BA-91</strain>
    </source>
</reference>
<keyword evidence="1" id="KW-0812">Transmembrane</keyword>
<dbReference type="AlphaFoldDB" id="A0A080LVV8"/>
<evidence type="ECO:0008006" key="4">
    <source>
        <dbReference type="Google" id="ProtNLM"/>
    </source>
</evidence>
<accession>A0A080LVV8</accession>
<evidence type="ECO:0000313" key="3">
    <source>
        <dbReference type="Proteomes" id="UP000020077"/>
    </source>
</evidence>
<feature type="transmembrane region" description="Helical" evidence="1">
    <location>
        <begin position="304"/>
        <end position="322"/>
    </location>
</feature>
<gene>
    <name evidence="2" type="ORF">AW09_002024</name>
</gene>
<sequence length="328" mass="35705">MKERQYIARRQAEWQAWDRWLASAQRPVAAAPEGLAIDAVGLPQRFRRLCHDLALVRDRNYSAALTEDLQRRVLAVHQRIYGAARPEGGALRRFVAADLPALVRGEWRVVVAAMLLLLGPLLAMLMAIQVWPDAAFLLLSPDTVSEIEEMYSPAAAHLGRPRAASSEWAMWAFYIANNVRIDFQAFAGGIAFGLGSVFYLLYNGLYIGAIAGHLTQVGLGETFWGFVAGHSAFELIGAVLAGAAGLKLGMALLAPGQRSRLAALQENGRVAVKLLYGAAALTFFAAFIEAFWSPLRGVPLEIKIAVGSTFWLLTSAYLLLAGRRSRAA</sequence>
<proteinExistence type="predicted"/>
<dbReference type="InterPro" id="IPR002798">
    <property type="entry name" value="SpoIIM-like"/>
</dbReference>
<feature type="transmembrane region" description="Helical" evidence="1">
    <location>
        <begin position="183"/>
        <end position="202"/>
    </location>
</feature>
<protein>
    <recommendedName>
        <fullName evidence="4">Stage II sporulation protein M</fullName>
    </recommendedName>
</protein>
<keyword evidence="1" id="KW-0472">Membrane</keyword>
<keyword evidence="1" id="KW-1133">Transmembrane helix</keyword>
<evidence type="ECO:0000256" key="1">
    <source>
        <dbReference type="SAM" id="Phobius"/>
    </source>
</evidence>
<dbReference type="Proteomes" id="UP000020077">
    <property type="component" value="Unassembled WGS sequence"/>
</dbReference>
<feature type="transmembrane region" description="Helical" evidence="1">
    <location>
        <begin position="109"/>
        <end position="131"/>
    </location>
</feature>